<dbReference type="PANTHER" id="PTHR31956:SF8">
    <property type="entry name" value="ACID PHOSPHATASE PHOA (AFU_ORTHOLOGUE AFUA_1G03570)"/>
    <property type="match status" value="1"/>
</dbReference>
<dbReference type="AlphaFoldDB" id="A0A4R8VBB3"/>
<dbReference type="EMBL" id="SOFI01000003">
    <property type="protein sequence ID" value="TFB80093.1"/>
    <property type="molecule type" value="Genomic_DNA"/>
</dbReference>
<dbReference type="OrthoDB" id="345880at2"/>
<dbReference type="GO" id="GO:0016788">
    <property type="term" value="F:hydrolase activity, acting on ester bonds"/>
    <property type="evidence" value="ECO:0007669"/>
    <property type="project" value="InterPro"/>
</dbReference>
<proteinExistence type="predicted"/>
<dbReference type="InterPro" id="IPR007312">
    <property type="entry name" value="Phosphoesterase"/>
</dbReference>
<dbReference type="GO" id="GO:0009395">
    <property type="term" value="P:phospholipid catabolic process"/>
    <property type="evidence" value="ECO:0007669"/>
    <property type="project" value="TreeGrafter"/>
</dbReference>
<keyword evidence="1" id="KW-0378">Hydrolase</keyword>
<keyword evidence="2" id="KW-0843">Virulence</keyword>
<sequence length="380" mass="40747">MQLRSRLTAGALAVAATIALTAASAVAADTYHAPGNQSWHSSSSGFDHIYVIMLENHSQSSVIGDVNAPYITSLANTYSMADHYYGVTHPSMPNYIASIAGDNYGIQDDNDQNVVNLDRVNLVDQLEAHHISWGAYMQTLPANKLDRSGPVLPNGATASLYAKKHNPFVLFDDIKNNPARMANVKDYSQLAADLNGQHAPQFVWITPNQCNDMHGGVYDTIEGYAETPCPYGSVRDDANDAALKQKADAFVHTAVDTIMDSNAWTKHSAIVIVTDENDYTGDTTNGGWESTSGCCDSPYVGAADARISPAWTGGTYGGGLIPAIVVTGSGPHHIVDHTPYNHYSLLTTIEDNWHLGHIGHAGDTAGGVVAMWPMFAGSRR</sequence>
<name>A0A4R8VBB3_9MICO</name>
<organism evidence="3 4">
    <name type="scientific">Terrimesophilobacter mesophilus</name>
    <dbReference type="NCBI Taxonomy" id="433647"/>
    <lineage>
        <taxon>Bacteria</taxon>
        <taxon>Bacillati</taxon>
        <taxon>Actinomycetota</taxon>
        <taxon>Actinomycetes</taxon>
        <taxon>Micrococcales</taxon>
        <taxon>Microbacteriaceae</taxon>
        <taxon>Terrimesophilobacter</taxon>
    </lineage>
</organism>
<dbReference type="Pfam" id="PF04185">
    <property type="entry name" value="Phosphoesterase"/>
    <property type="match status" value="2"/>
</dbReference>
<evidence type="ECO:0000256" key="2">
    <source>
        <dbReference type="ARBA" id="ARBA00023026"/>
    </source>
</evidence>
<evidence type="ECO:0000313" key="3">
    <source>
        <dbReference type="EMBL" id="TFB80093.1"/>
    </source>
</evidence>
<comment type="caution">
    <text evidence="3">The sequence shown here is derived from an EMBL/GenBank/DDBJ whole genome shotgun (WGS) entry which is preliminary data.</text>
</comment>
<dbReference type="PANTHER" id="PTHR31956">
    <property type="entry name" value="NON-SPECIFIC PHOSPHOLIPASE C4-RELATED"/>
    <property type="match status" value="1"/>
</dbReference>
<accession>A0A4R8VBB3</accession>
<protein>
    <submittedName>
        <fullName evidence="3">Phosphoesterase</fullName>
    </submittedName>
</protein>
<dbReference type="RefSeq" id="WP_104095961.1">
    <property type="nucleotide sequence ID" value="NZ_JACHBP010000001.1"/>
</dbReference>
<dbReference type="Proteomes" id="UP000298488">
    <property type="component" value="Unassembled WGS sequence"/>
</dbReference>
<keyword evidence="4" id="KW-1185">Reference proteome</keyword>
<evidence type="ECO:0000256" key="1">
    <source>
        <dbReference type="ARBA" id="ARBA00022801"/>
    </source>
</evidence>
<evidence type="ECO:0000313" key="4">
    <source>
        <dbReference type="Proteomes" id="UP000298488"/>
    </source>
</evidence>
<reference evidence="3 4" key="1">
    <citation type="submission" date="2019-03" db="EMBL/GenBank/DDBJ databases">
        <title>Genomics of glacier-inhabiting Cryobacterium strains.</title>
        <authorList>
            <person name="Liu Q."/>
            <person name="Xin Y.-H."/>
        </authorList>
    </citation>
    <scope>NUCLEOTIDE SEQUENCE [LARGE SCALE GENOMIC DNA]</scope>
    <source>
        <strain evidence="3 4">CGMCC 1.10440</strain>
    </source>
</reference>
<gene>
    <name evidence="3" type="ORF">E3N84_08575</name>
</gene>
<dbReference type="InterPro" id="IPR017850">
    <property type="entry name" value="Alkaline_phosphatase_core_sf"/>
</dbReference>
<dbReference type="Gene3D" id="3.40.720.10">
    <property type="entry name" value="Alkaline Phosphatase, subunit A"/>
    <property type="match status" value="1"/>
</dbReference>